<dbReference type="EMBL" id="NDYO01000002">
    <property type="protein sequence ID" value="OUT12560.1"/>
    <property type="molecule type" value="Genomic_DNA"/>
</dbReference>
<evidence type="ECO:0000313" key="2">
    <source>
        <dbReference type="Proteomes" id="UP000195967"/>
    </source>
</evidence>
<comment type="caution">
    <text evidence="1">The sequence shown here is derived from an EMBL/GenBank/DDBJ whole genome shotgun (WGS) entry which is preliminary data.</text>
</comment>
<dbReference type="Proteomes" id="UP000195967">
    <property type="component" value="Unassembled WGS sequence"/>
</dbReference>
<accession>A0A1Y5MVD6</accession>
<dbReference type="AlphaFoldDB" id="A0A1Y5MVD6"/>
<evidence type="ECO:0000313" key="1">
    <source>
        <dbReference type="EMBL" id="OUT12560.1"/>
    </source>
</evidence>
<dbReference type="RefSeq" id="WP_087584133.1">
    <property type="nucleotide sequence ID" value="NZ_CABMKR010000002.1"/>
</dbReference>
<dbReference type="Pfam" id="PF06252">
    <property type="entry name" value="GemA"/>
    <property type="match status" value="1"/>
</dbReference>
<reference evidence="1 2" key="1">
    <citation type="submission" date="2017-04" db="EMBL/GenBank/DDBJ databases">
        <title>Complete genome of Campylobacter concisus ATCC 33237T and draft genomes for an additional eight well characterized C. concisus strains.</title>
        <authorList>
            <person name="Cornelius A.J."/>
            <person name="Miller W.G."/>
            <person name="Lastovica A.J."/>
            <person name="On S.L."/>
            <person name="French N.P."/>
            <person name="Vandenberg O."/>
            <person name="Biggs P.J."/>
        </authorList>
    </citation>
    <scope>NUCLEOTIDE SEQUENCE [LARGE SCALE GENOMIC DNA]</scope>
    <source>
        <strain evidence="1 2">Lasto28.99</strain>
    </source>
</reference>
<evidence type="ECO:0008006" key="3">
    <source>
        <dbReference type="Google" id="ProtNLM"/>
    </source>
</evidence>
<sequence>MNTSELKKYYIKMIQTLKHNYFVDDECRKVYLQAQFGKDSLKELSIEELRVVLEVVGYKPHKDTNFKRPARKSKATRKTKVHKTSSPSFIAGEDLTPAKGSLYATKKQLETIAGIWEEIANVKTGMALREFIFRIVKIRPLHLKFLSRTDAADVVQALIQMKDKYYK</sequence>
<organism evidence="1 2">
    <name type="scientific">Campylobacter concisus</name>
    <dbReference type="NCBI Taxonomy" id="199"/>
    <lineage>
        <taxon>Bacteria</taxon>
        <taxon>Pseudomonadati</taxon>
        <taxon>Campylobacterota</taxon>
        <taxon>Epsilonproteobacteria</taxon>
        <taxon>Campylobacterales</taxon>
        <taxon>Campylobacteraceae</taxon>
        <taxon>Campylobacter</taxon>
    </lineage>
</organism>
<gene>
    <name evidence="1" type="ORF">B9N62_01940</name>
</gene>
<protein>
    <recommendedName>
        <fullName evidence="3">DUF1018 domain-containing protein</fullName>
    </recommendedName>
</protein>
<proteinExistence type="predicted"/>
<dbReference type="InterPro" id="IPR009363">
    <property type="entry name" value="Phage_Mu_Gp16"/>
</dbReference>
<name>A0A1Y5MVD6_9BACT</name>